<sequence>MDEEDCDDCTHATDLDGTFLGADKMPSAENTEAILAAADAGVHVVFATGRPYRWLTVLDPFRPPIHPTLLASNGAVSVEPLPERFCTTYTWPRRRSPASSLTSAKHSCTHCSVPRRPPNSSPKKGSTLADRRPAGR</sequence>
<name>A0ABN0C309_9ACTN</name>
<evidence type="ECO:0000313" key="3">
    <source>
        <dbReference type="Proteomes" id="UP000003179"/>
    </source>
</evidence>
<accession>A0ABN0C309</accession>
<comment type="caution">
    <text evidence="2">The sequence shown here is derived from an EMBL/GenBank/DDBJ whole genome shotgun (WGS) entry which is preliminary data.</text>
</comment>
<protein>
    <submittedName>
        <fullName evidence="2">Uncharacterized protein</fullName>
    </submittedName>
</protein>
<organism evidence="2 3">
    <name type="scientific">Cutibacterium modestum HL044PA1</name>
    <dbReference type="NCBI Taxonomy" id="765109"/>
    <lineage>
        <taxon>Bacteria</taxon>
        <taxon>Bacillati</taxon>
        <taxon>Actinomycetota</taxon>
        <taxon>Actinomycetes</taxon>
        <taxon>Propionibacteriales</taxon>
        <taxon>Propionibacteriaceae</taxon>
        <taxon>Cutibacterium</taxon>
        <taxon>Cutibacterium modestum</taxon>
    </lineage>
</organism>
<dbReference type="Proteomes" id="UP000003179">
    <property type="component" value="Unassembled WGS sequence"/>
</dbReference>
<feature type="compositionally biased region" description="Polar residues" evidence="1">
    <location>
        <begin position="97"/>
        <end position="110"/>
    </location>
</feature>
<dbReference type="InterPro" id="IPR023214">
    <property type="entry name" value="HAD_sf"/>
</dbReference>
<dbReference type="Pfam" id="PF08282">
    <property type="entry name" value="Hydrolase_3"/>
    <property type="match status" value="1"/>
</dbReference>
<evidence type="ECO:0000313" key="2">
    <source>
        <dbReference type="EMBL" id="EFS91594.1"/>
    </source>
</evidence>
<dbReference type="Gene3D" id="3.40.50.1000">
    <property type="entry name" value="HAD superfamily/HAD-like"/>
    <property type="match status" value="1"/>
</dbReference>
<proteinExistence type="predicted"/>
<keyword evidence="3" id="KW-1185">Reference proteome</keyword>
<dbReference type="EMBL" id="ADZU01000034">
    <property type="protein sequence ID" value="EFS91594.1"/>
    <property type="molecule type" value="Genomic_DNA"/>
</dbReference>
<dbReference type="InterPro" id="IPR036412">
    <property type="entry name" value="HAD-like_sf"/>
</dbReference>
<gene>
    <name evidence="2" type="ORF">HMPREF9607_02101</name>
</gene>
<dbReference type="SUPFAM" id="SSF56784">
    <property type="entry name" value="HAD-like"/>
    <property type="match status" value="1"/>
</dbReference>
<evidence type="ECO:0000256" key="1">
    <source>
        <dbReference type="SAM" id="MobiDB-lite"/>
    </source>
</evidence>
<reference evidence="2" key="1">
    <citation type="submission" date="2010-08" db="EMBL/GenBank/DDBJ databases">
        <authorList>
            <person name="Weinstock G."/>
            <person name="Sodergren E."/>
            <person name="Clifton S."/>
            <person name="Fulton L."/>
            <person name="Fulton B."/>
            <person name="Courtney L."/>
            <person name="Fronick C."/>
            <person name="Harrison M."/>
            <person name="Strong C."/>
            <person name="Farmer C."/>
            <person name="Delahaunty K."/>
            <person name="Markovic C."/>
            <person name="Hall O."/>
            <person name="Minx P."/>
            <person name="Tomlinson C."/>
            <person name="Mitreva M."/>
            <person name="Hou S."/>
            <person name="Chen J."/>
            <person name="Wollam A."/>
            <person name="Pepin K.H."/>
            <person name="Johnson M."/>
            <person name="Bhonagiri V."/>
            <person name="Zhang X."/>
            <person name="Suruliraj S."/>
            <person name="Warren W."/>
            <person name="Chinwalla A."/>
            <person name="Mardis E.R."/>
            <person name="Wilson R.K."/>
        </authorList>
    </citation>
    <scope>NUCLEOTIDE SEQUENCE [LARGE SCALE GENOMIC DNA]</scope>
    <source>
        <strain evidence="2">HL044PA1</strain>
    </source>
</reference>
<feature type="region of interest" description="Disordered" evidence="1">
    <location>
        <begin position="94"/>
        <end position="136"/>
    </location>
</feature>